<dbReference type="FunFam" id="1.10.630.10:FF:000006">
    <property type="entry name" value="Cytochrome P450 302a1, mitochondrial"/>
    <property type="match status" value="1"/>
</dbReference>
<reference evidence="10 11" key="1">
    <citation type="submission" date="2024-03" db="EMBL/GenBank/DDBJ databases">
        <title>Adaptation during the transition from Ophiocordyceps entomopathogen to insect associate is accompanied by gene loss and intensified selection.</title>
        <authorList>
            <person name="Ward C.M."/>
            <person name="Onetto C.A."/>
            <person name="Borneman A.R."/>
        </authorList>
    </citation>
    <scope>NUCLEOTIDE SEQUENCE [LARGE SCALE GENOMIC DNA]</scope>
    <source>
        <strain evidence="10">AWRI1</strain>
        <tissue evidence="10">Single Adult Female</tissue>
    </source>
</reference>
<evidence type="ECO:0000256" key="9">
    <source>
        <dbReference type="RuleBase" id="RU000461"/>
    </source>
</evidence>
<dbReference type="PROSITE" id="PS00086">
    <property type="entry name" value="CYTOCHROME_P450"/>
    <property type="match status" value="1"/>
</dbReference>
<keyword evidence="4 8" id="KW-0479">Metal-binding</keyword>
<evidence type="ECO:0000256" key="6">
    <source>
        <dbReference type="ARBA" id="ARBA00023004"/>
    </source>
</evidence>
<evidence type="ECO:0000256" key="4">
    <source>
        <dbReference type="ARBA" id="ARBA00022723"/>
    </source>
</evidence>
<name>A0AAN9TSR8_9HEMI</name>
<keyword evidence="6 8" id="KW-0408">Iron</keyword>
<dbReference type="InterPro" id="IPR017972">
    <property type="entry name" value="Cyt_P450_CS"/>
</dbReference>
<evidence type="ECO:0000256" key="2">
    <source>
        <dbReference type="ARBA" id="ARBA00010617"/>
    </source>
</evidence>
<comment type="similarity">
    <text evidence="2 9">Belongs to the cytochrome P450 family.</text>
</comment>
<protein>
    <recommendedName>
        <fullName evidence="12">Cytochrome P450 302A1</fullName>
    </recommendedName>
</protein>
<dbReference type="GO" id="GO:0020037">
    <property type="term" value="F:heme binding"/>
    <property type="evidence" value="ECO:0007669"/>
    <property type="project" value="InterPro"/>
</dbReference>
<dbReference type="CDD" id="cd11054">
    <property type="entry name" value="CYP24A1-like"/>
    <property type="match status" value="1"/>
</dbReference>
<comment type="caution">
    <text evidence="10">The sequence shown here is derived from an EMBL/GenBank/DDBJ whole genome shotgun (WGS) entry which is preliminary data.</text>
</comment>
<proteinExistence type="inferred from homology"/>
<dbReference type="InterPro" id="IPR002401">
    <property type="entry name" value="Cyt_P450_E_grp-I"/>
</dbReference>
<dbReference type="AlphaFoldDB" id="A0AAN9TSR8"/>
<organism evidence="10 11">
    <name type="scientific">Parthenolecanium corni</name>
    <dbReference type="NCBI Taxonomy" id="536013"/>
    <lineage>
        <taxon>Eukaryota</taxon>
        <taxon>Metazoa</taxon>
        <taxon>Ecdysozoa</taxon>
        <taxon>Arthropoda</taxon>
        <taxon>Hexapoda</taxon>
        <taxon>Insecta</taxon>
        <taxon>Pterygota</taxon>
        <taxon>Neoptera</taxon>
        <taxon>Paraneoptera</taxon>
        <taxon>Hemiptera</taxon>
        <taxon>Sternorrhyncha</taxon>
        <taxon>Coccoidea</taxon>
        <taxon>Coccidae</taxon>
        <taxon>Parthenolecanium</taxon>
    </lineage>
</organism>
<evidence type="ECO:0000256" key="7">
    <source>
        <dbReference type="ARBA" id="ARBA00023033"/>
    </source>
</evidence>
<keyword evidence="3 8" id="KW-0349">Heme</keyword>
<dbReference type="PANTHER" id="PTHR24279:SF120">
    <property type="entry name" value="CYTOCHROME P450"/>
    <property type="match status" value="1"/>
</dbReference>
<keyword evidence="5 9" id="KW-0560">Oxidoreductase</keyword>
<dbReference type="Proteomes" id="UP001367676">
    <property type="component" value="Unassembled WGS sequence"/>
</dbReference>
<evidence type="ECO:0000313" key="10">
    <source>
        <dbReference type="EMBL" id="KAK7603222.1"/>
    </source>
</evidence>
<evidence type="ECO:0000313" key="11">
    <source>
        <dbReference type="Proteomes" id="UP001367676"/>
    </source>
</evidence>
<dbReference type="SUPFAM" id="SSF48264">
    <property type="entry name" value="Cytochrome P450"/>
    <property type="match status" value="1"/>
</dbReference>
<accession>A0AAN9TSR8</accession>
<dbReference type="EMBL" id="JBBCAQ010000006">
    <property type="protein sequence ID" value="KAK7603222.1"/>
    <property type="molecule type" value="Genomic_DNA"/>
</dbReference>
<comment type="cofactor">
    <cofactor evidence="1 8">
        <name>heme</name>
        <dbReference type="ChEBI" id="CHEBI:30413"/>
    </cofactor>
</comment>
<dbReference type="Gene3D" id="1.10.630.10">
    <property type="entry name" value="Cytochrome P450"/>
    <property type="match status" value="1"/>
</dbReference>
<keyword evidence="11" id="KW-1185">Reference proteome</keyword>
<dbReference type="InterPro" id="IPR036396">
    <property type="entry name" value="Cyt_P450_sf"/>
</dbReference>
<evidence type="ECO:0000256" key="3">
    <source>
        <dbReference type="ARBA" id="ARBA00022617"/>
    </source>
</evidence>
<evidence type="ECO:0000256" key="1">
    <source>
        <dbReference type="ARBA" id="ARBA00001971"/>
    </source>
</evidence>
<dbReference type="PRINTS" id="PR00385">
    <property type="entry name" value="P450"/>
</dbReference>
<sequence length="492" mass="57112">MSKLSKSFIRLYSRSISGDVKSFNSIPGPKSLPIIGTLWLYLPIIGKYRLNRLHHNGFLKLREFGPLIREEIIPGVPLVWVFKPEDIETVYRCEGRYPERRSHLILEHYRLSRPKFYNSGGLLPTNGPEWGRLRKIIQKDISKLQNVRVYLPNADKTIKRFLYLRAYYETSDFLPELNRLFLELIGLVCFDESLGCFEESEWNPKSRTSNLIKATETINGVVHRTDNELPLWKYFSTPAYRKFSWAHQYLESTALEFLGKKSKQLEENSKPVKSLSLLDQFLQNKDLNEKDILGVMVDFLLAGIDTTSYTASFALYHLARNEEKQEKMFLELKNLMSATESITEDILQRSTYTKAVMKELHRMNPISIGIGRILAEDAILSNYRVPAGTVVITQNQVSCLLPEYFTKPNEFIPERWLRAAGREQIHPYLVLPFGHGPRSCIARRLAEQNLQLFLMNVVRKFRVKWLGDDLDCVSVQINKPDKPVRVCFETRL</sequence>
<evidence type="ECO:0000256" key="8">
    <source>
        <dbReference type="PIRSR" id="PIRSR602401-1"/>
    </source>
</evidence>
<dbReference type="PRINTS" id="PR00463">
    <property type="entry name" value="EP450I"/>
</dbReference>
<evidence type="ECO:0008006" key="12">
    <source>
        <dbReference type="Google" id="ProtNLM"/>
    </source>
</evidence>
<gene>
    <name evidence="10" type="ORF">V9T40_003221</name>
</gene>
<dbReference type="GO" id="GO:0005506">
    <property type="term" value="F:iron ion binding"/>
    <property type="evidence" value="ECO:0007669"/>
    <property type="project" value="InterPro"/>
</dbReference>
<dbReference type="GO" id="GO:0016705">
    <property type="term" value="F:oxidoreductase activity, acting on paired donors, with incorporation or reduction of molecular oxygen"/>
    <property type="evidence" value="ECO:0007669"/>
    <property type="project" value="InterPro"/>
</dbReference>
<dbReference type="GO" id="GO:0004497">
    <property type="term" value="F:monooxygenase activity"/>
    <property type="evidence" value="ECO:0007669"/>
    <property type="project" value="UniProtKB-KW"/>
</dbReference>
<keyword evidence="7 9" id="KW-0503">Monooxygenase</keyword>
<evidence type="ECO:0000256" key="5">
    <source>
        <dbReference type="ARBA" id="ARBA00023002"/>
    </source>
</evidence>
<dbReference type="PANTHER" id="PTHR24279">
    <property type="entry name" value="CYTOCHROME P450"/>
    <property type="match status" value="1"/>
</dbReference>
<feature type="binding site" description="axial binding residue" evidence="8">
    <location>
        <position position="440"/>
    </location>
    <ligand>
        <name>heme</name>
        <dbReference type="ChEBI" id="CHEBI:30413"/>
    </ligand>
    <ligandPart>
        <name>Fe</name>
        <dbReference type="ChEBI" id="CHEBI:18248"/>
    </ligandPart>
</feature>
<dbReference type="InterPro" id="IPR050479">
    <property type="entry name" value="CYP11_CYP27_families"/>
</dbReference>
<dbReference type="InterPro" id="IPR001128">
    <property type="entry name" value="Cyt_P450"/>
</dbReference>
<dbReference type="Pfam" id="PF00067">
    <property type="entry name" value="p450"/>
    <property type="match status" value="1"/>
</dbReference>